<dbReference type="AlphaFoldDB" id="A0A081G4R2"/>
<dbReference type="EMBL" id="JMQN01000004">
    <property type="protein sequence ID" value="KEA65767.1"/>
    <property type="molecule type" value="Genomic_DNA"/>
</dbReference>
<dbReference type="GO" id="GO:0051920">
    <property type="term" value="F:peroxiredoxin activity"/>
    <property type="evidence" value="ECO:0007669"/>
    <property type="project" value="InterPro"/>
</dbReference>
<dbReference type="eggNOG" id="COG2128">
    <property type="taxonomic scope" value="Bacteria"/>
</dbReference>
<reference evidence="2 3" key="1">
    <citation type="submission" date="2014-04" db="EMBL/GenBank/DDBJ databases">
        <title>Marinobacterium kochiensis sp. nov., isolated from sediment sample collected from Kochi backwaters in Kerala, India.</title>
        <authorList>
            <person name="Singh A."/>
            <person name="Pinnaka A.K."/>
        </authorList>
    </citation>
    <scope>NUCLEOTIDE SEQUENCE [LARGE SCALE GENOMIC DNA]</scope>
    <source>
        <strain evidence="2 3">AK27</strain>
    </source>
</reference>
<accession>A0A081G4R2</accession>
<keyword evidence="3" id="KW-1185">Reference proteome</keyword>
<dbReference type="PANTHER" id="PTHR34846:SF10">
    <property type="entry name" value="CYTOPLASMIC PROTEIN"/>
    <property type="match status" value="1"/>
</dbReference>
<dbReference type="NCBIfam" id="TIGR00778">
    <property type="entry name" value="ahpD_dom"/>
    <property type="match status" value="1"/>
</dbReference>
<comment type="caution">
    <text evidence="2">The sequence shown here is derived from an EMBL/GenBank/DDBJ whole genome shotgun (WGS) entry which is preliminary data.</text>
</comment>
<dbReference type="STRING" id="1232683.ADIMK_0079"/>
<dbReference type="Pfam" id="PF02627">
    <property type="entry name" value="CMD"/>
    <property type="match status" value="1"/>
</dbReference>
<evidence type="ECO:0000313" key="2">
    <source>
        <dbReference type="EMBL" id="KEA65767.1"/>
    </source>
</evidence>
<dbReference type="PANTHER" id="PTHR34846">
    <property type="entry name" value="4-CARBOXYMUCONOLACTONE DECARBOXYLASE FAMILY PROTEIN (AFU_ORTHOLOGUE AFUA_6G11590)"/>
    <property type="match status" value="1"/>
</dbReference>
<name>A0A081G4R2_9GAMM</name>
<dbReference type="InterPro" id="IPR029032">
    <property type="entry name" value="AhpD-like"/>
</dbReference>
<gene>
    <name evidence="2" type="ORF">ADIMK_0079</name>
</gene>
<keyword evidence="2" id="KW-0560">Oxidoreductase</keyword>
<organism evidence="2 3">
    <name type="scientific">Marinobacterium lacunae</name>
    <dbReference type="NCBI Taxonomy" id="1232683"/>
    <lineage>
        <taxon>Bacteria</taxon>
        <taxon>Pseudomonadati</taxon>
        <taxon>Pseudomonadota</taxon>
        <taxon>Gammaproteobacteria</taxon>
        <taxon>Oceanospirillales</taxon>
        <taxon>Oceanospirillaceae</taxon>
        <taxon>Marinobacterium</taxon>
    </lineage>
</organism>
<dbReference type="InterPro" id="IPR003779">
    <property type="entry name" value="CMD-like"/>
</dbReference>
<dbReference type="PATRIC" id="fig|1232683.4.peg.79"/>
<evidence type="ECO:0000313" key="3">
    <source>
        <dbReference type="Proteomes" id="UP000028252"/>
    </source>
</evidence>
<evidence type="ECO:0000259" key="1">
    <source>
        <dbReference type="Pfam" id="PF02627"/>
    </source>
</evidence>
<proteinExistence type="predicted"/>
<protein>
    <submittedName>
        <fullName evidence="2">4-carboxymuconolactone decarboxylase domain/alkylhydroperoxidase AhpD family core domain protein</fullName>
    </submittedName>
</protein>
<keyword evidence="2" id="KW-0575">Peroxidase</keyword>
<dbReference type="OrthoDB" id="9801997at2"/>
<dbReference type="Gene3D" id="1.20.1290.10">
    <property type="entry name" value="AhpD-like"/>
    <property type="match status" value="1"/>
</dbReference>
<dbReference type="Proteomes" id="UP000028252">
    <property type="component" value="Unassembled WGS sequence"/>
</dbReference>
<dbReference type="SUPFAM" id="SSF69118">
    <property type="entry name" value="AhpD-like"/>
    <property type="match status" value="1"/>
</dbReference>
<feature type="domain" description="Carboxymuconolactone decarboxylase-like" evidence="1">
    <location>
        <begin position="16"/>
        <end position="92"/>
    </location>
</feature>
<dbReference type="InterPro" id="IPR004675">
    <property type="entry name" value="AhpD_core"/>
</dbReference>
<sequence length="156" mass="17487">MQRLDPNTAAPSAISAMLKLEDYVRHSGLEYSLIELVKTRASQINGCAFCLHMHTRDAREAGETEERLYLLSAWRESSLYSKREQAALAWTESLTLIADTQAPDADYTLAKQVFTDKELVDLTLLIGAINVWNRIAVGFRYAHPLLDAENQETATA</sequence>
<dbReference type="RefSeq" id="WP_036182300.1">
    <property type="nucleotide sequence ID" value="NZ_JMQN01000004.1"/>
</dbReference>